<evidence type="ECO:0000256" key="14">
    <source>
        <dbReference type="ARBA" id="ARBA00044632"/>
    </source>
</evidence>
<dbReference type="CDD" id="cd08966">
    <property type="entry name" value="EcFpg-like_N"/>
    <property type="match status" value="1"/>
</dbReference>
<dbReference type="AlphaFoldDB" id="A0A1I6E8Q7"/>
<comment type="function">
    <text evidence="15">Involved in base excision repair of DNA damaged by oxidation or by mutagenic agents. Acts as DNA glycosylase that recognizes and removes damaged bases. Has a preference for oxidized purines, such as 7,8-dihydro-8-oxoguanine (8-oxoG). Has AP (apurinic/apyrimidinic) lyase activity and introduces nicks in the DNA strand. Cleaves the DNA backbone by beta-delta elimination to generate a single-strand break at the site of the removed base with both 3'- and 5'-phosphates.</text>
</comment>
<dbReference type="SUPFAM" id="SSF81624">
    <property type="entry name" value="N-terminal domain of MutM-like DNA repair proteins"/>
    <property type="match status" value="1"/>
</dbReference>
<dbReference type="EC" id="4.2.99.18" evidence="15"/>
<keyword evidence="7 15" id="KW-0378">Hydrolase</keyword>
<evidence type="ECO:0000256" key="15">
    <source>
        <dbReference type="HAMAP-Rule" id="MF_00103"/>
    </source>
</evidence>
<evidence type="ECO:0000259" key="17">
    <source>
        <dbReference type="PROSITE" id="PS51068"/>
    </source>
</evidence>
<keyword evidence="12 15" id="KW-0511">Multifunctional enzyme</keyword>
<dbReference type="NCBIfam" id="NF002211">
    <property type="entry name" value="PRK01103.1"/>
    <property type="match status" value="1"/>
</dbReference>
<dbReference type="PROSITE" id="PS51066">
    <property type="entry name" value="ZF_FPG_2"/>
    <property type="match status" value="1"/>
</dbReference>
<dbReference type="GO" id="GO:0008270">
    <property type="term" value="F:zinc ion binding"/>
    <property type="evidence" value="ECO:0007669"/>
    <property type="project" value="UniProtKB-UniRule"/>
</dbReference>
<evidence type="ECO:0000256" key="5">
    <source>
        <dbReference type="ARBA" id="ARBA00022763"/>
    </source>
</evidence>
<comment type="subunit">
    <text evidence="3 15">Monomer.</text>
</comment>
<keyword evidence="9 15" id="KW-0238">DNA-binding</keyword>
<evidence type="ECO:0000256" key="13">
    <source>
        <dbReference type="ARBA" id="ARBA00023295"/>
    </source>
</evidence>
<evidence type="ECO:0000313" key="19">
    <source>
        <dbReference type="Proteomes" id="UP000199584"/>
    </source>
</evidence>
<keyword evidence="13 15" id="KW-0326">Glycosidase</keyword>
<feature type="binding site" evidence="15">
    <location>
        <position position="114"/>
    </location>
    <ligand>
        <name>DNA</name>
        <dbReference type="ChEBI" id="CHEBI:16991"/>
    </ligand>
</feature>
<dbReference type="Pfam" id="PF06831">
    <property type="entry name" value="H2TH"/>
    <property type="match status" value="1"/>
</dbReference>
<keyword evidence="10 15" id="KW-0234">DNA repair</keyword>
<dbReference type="EC" id="3.2.2.23" evidence="15"/>
<evidence type="ECO:0000256" key="3">
    <source>
        <dbReference type="ARBA" id="ARBA00011245"/>
    </source>
</evidence>
<evidence type="ECO:0000256" key="8">
    <source>
        <dbReference type="ARBA" id="ARBA00022833"/>
    </source>
</evidence>
<evidence type="ECO:0000256" key="10">
    <source>
        <dbReference type="ARBA" id="ARBA00023204"/>
    </source>
</evidence>
<sequence length="277" mass="31700">MDMPELPEVETVKKTLEKKLVGLTITGVEIFMPKIIRDPAPDKFAMEVTGNKISRLGRRGKYLLIHLTGEKVLIIHLRMTGRLVYSEPVDPLPRHTHVVFRLSNDRELRFIDMRQFGRVQLSTVRYLGQVKGLKDLGPEPLGEEFSRDFLRRELKRKRVRIKSLLLDQTFLAGLGNIYADEALHRARINPKRMACTLTPREIANLYRSIVEVLQEGIENRGTSIRDYVDGDGRTGSYQALLRAYNREGQKCLYCGTPIARLKVGGRSSYFCPACQKE</sequence>
<dbReference type="GO" id="GO:0006284">
    <property type="term" value="P:base-excision repair"/>
    <property type="evidence" value="ECO:0007669"/>
    <property type="project" value="InterPro"/>
</dbReference>
<dbReference type="InterPro" id="IPR010979">
    <property type="entry name" value="Ribosomal_uS13-like_H2TH"/>
</dbReference>
<evidence type="ECO:0000256" key="2">
    <source>
        <dbReference type="ARBA" id="ARBA00009409"/>
    </source>
</evidence>
<dbReference type="InterPro" id="IPR020629">
    <property type="entry name" value="FPG_Glyclase"/>
</dbReference>
<organism evidence="18 19">
    <name type="scientific">Desulfoscipio geothermicus DSM 3669</name>
    <dbReference type="NCBI Taxonomy" id="1121426"/>
    <lineage>
        <taxon>Bacteria</taxon>
        <taxon>Bacillati</taxon>
        <taxon>Bacillota</taxon>
        <taxon>Clostridia</taxon>
        <taxon>Eubacteriales</taxon>
        <taxon>Desulfallaceae</taxon>
        <taxon>Desulfoscipio</taxon>
    </lineage>
</organism>
<dbReference type="Proteomes" id="UP000199584">
    <property type="component" value="Unassembled WGS sequence"/>
</dbReference>
<dbReference type="SUPFAM" id="SSF46946">
    <property type="entry name" value="S13-like H2TH domain"/>
    <property type="match status" value="1"/>
</dbReference>
<dbReference type="PROSITE" id="PS01242">
    <property type="entry name" value="ZF_FPG_1"/>
    <property type="match status" value="1"/>
</dbReference>
<protein>
    <recommendedName>
        <fullName evidence="15">Formamidopyrimidine-DNA glycosylase</fullName>
        <shortName evidence="15">Fapy-DNA glycosylase</shortName>
        <ecNumber evidence="15">3.2.2.23</ecNumber>
    </recommendedName>
    <alternativeName>
        <fullName evidence="15">DNA-(apurinic or apyrimidinic site) lyase MutM</fullName>
        <shortName evidence="15">AP lyase MutM</shortName>
        <ecNumber evidence="15">4.2.99.18</ecNumber>
    </alternativeName>
</protein>
<dbReference type="NCBIfam" id="TIGR00577">
    <property type="entry name" value="fpg"/>
    <property type="match status" value="1"/>
</dbReference>
<keyword evidence="5 15" id="KW-0227">DNA damage</keyword>
<name>A0A1I6E8Q7_9FIRM</name>
<dbReference type="PROSITE" id="PS51068">
    <property type="entry name" value="FPG_CAT"/>
    <property type="match status" value="1"/>
</dbReference>
<evidence type="ECO:0000256" key="1">
    <source>
        <dbReference type="ARBA" id="ARBA00001668"/>
    </source>
</evidence>
<dbReference type="SMART" id="SM01232">
    <property type="entry name" value="H2TH"/>
    <property type="match status" value="1"/>
</dbReference>
<evidence type="ECO:0000259" key="16">
    <source>
        <dbReference type="PROSITE" id="PS51066"/>
    </source>
</evidence>
<comment type="catalytic activity">
    <reaction evidence="14 15">
        <text>2'-deoxyribonucleotide-(2'-deoxyribose 5'-phosphate)-2'-deoxyribonucleotide-DNA = a 3'-end 2'-deoxyribonucleotide-(2,3-dehydro-2,3-deoxyribose 5'-phosphate)-DNA + a 5'-end 5'-phospho-2'-deoxyribonucleoside-DNA + H(+)</text>
        <dbReference type="Rhea" id="RHEA:66592"/>
        <dbReference type="Rhea" id="RHEA-COMP:13180"/>
        <dbReference type="Rhea" id="RHEA-COMP:16897"/>
        <dbReference type="Rhea" id="RHEA-COMP:17067"/>
        <dbReference type="ChEBI" id="CHEBI:15378"/>
        <dbReference type="ChEBI" id="CHEBI:136412"/>
        <dbReference type="ChEBI" id="CHEBI:157695"/>
        <dbReference type="ChEBI" id="CHEBI:167181"/>
        <dbReference type="EC" id="4.2.99.18"/>
    </reaction>
</comment>
<evidence type="ECO:0000256" key="9">
    <source>
        <dbReference type="ARBA" id="ARBA00023125"/>
    </source>
</evidence>
<proteinExistence type="inferred from homology"/>
<dbReference type="InterPro" id="IPR010663">
    <property type="entry name" value="Znf_FPG/IleRS"/>
</dbReference>
<dbReference type="Pfam" id="PF06827">
    <property type="entry name" value="zf-FPG_IleRS"/>
    <property type="match status" value="1"/>
</dbReference>
<dbReference type="PANTHER" id="PTHR22993">
    <property type="entry name" value="FORMAMIDOPYRIMIDINE-DNA GLYCOSYLASE"/>
    <property type="match status" value="1"/>
</dbReference>
<feature type="domain" description="Formamidopyrimidine-DNA glycosylase catalytic" evidence="17">
    <location>
        <begin position="4"/>
        <end position="117"/>
    </location>
</feature>
<keyword evidence="19" id="KW-1185">Reference proteome</keyword>
<accession>A0A1I6E8Q7</accession>
<dbReference type="SMART" id="SM00898">
    <property type="entry name" value="Fapy_DNA_glyco"/>
    <property type="match status" value="1"/>
</dbReference>
<evidence type="ECO:0000256" key="6">
    <source>
        <dbReference type="ARBA" id="ARBA00022771"/>
    </source>
</evidence>
<dbReference type="HAMAP" id="MF_00103">
    <property type="entry name" value="Fapy_DNA_glycosyl"/>
    <property type="match status" value="1"/>
</dbReference>
<keyword evidence="8 15" id="KW-0862">Zinc</keyword>
<feature type="binding site" evidence="15">
    <location>
        <position position="95"/>
    </location>
    <ligand>
        <name>DNA</name>
        <dbReference type="ChEBI" id="CHEBI:16991"/>
    </ligand>
</feature>
<dbReference type="InterPro" id="IPR035937">
    <property type="entry name" value="FPG_N"/>
</dbReference>
<evidence type="ECO:0000313" key="18">
    <source>
        <dbReference type="EMBL" id="SFR13952.1"/>
    </source>
</evidence>
<dbReference type="GO" id="GO:0140078">
    <property type="term" value="F:class I DNA-(apurinic or apyrimidinic site) endonuclease activity"/>
    <property type="evidence" value="ECO:0007669"/>
    <property type="project" value="UniProtKB-EC"/>
</dbReference>
<dbReference type="FunFam" id="1.10.8.50:FF:000003">
    <property type="entry name" value="Formamidopyrimidine-DNA glycosylase"/>
    <property type="match status" value="1"/>
</dbReference>
<keyword evidence="11 15" id="KW-0456">Lyase</keyword>
<dbReference type="STRING" id="39060.SAMN05660706_12934"/>
<dbReference type="Gene3D" id="3.20.190.10">
    <property type="entry name" value="MutM-like, N-terminal"/>
    <property type="match status" value="1"/>
</dbReference>
<dbReference type="PANTHER" id="PTHR22993:SF9">
    <property type="entry name" value="FORMAMIDOPYRIMIDINE-DNA GLYCOSYLASE"/>
    <property type="match status" value="1"/>
</dbReference>
<reference evidence="19" key="1">
    <citation type="submission" date="2016-10" db="EMBL/GenBank/DDBJ databases">
        <authorList>
            <person name="Varghese N."/>
            <person name="Submissions S."/>
        </authorList>
    </citation>
    <scope>NUCLEOTIDE SEQUENCE [LARGE SCALE GENOMIC DNA]</scope>
    <source>
        <strain evidence="19">DSM 3669</strain>
    </source>
</reference>
<feature type="active site" description="Proton donor; for beta-elimination activity" evidence="15">
    <location>
        <position position="61"/>
    </location>
</feature>
<comment type="cofactor">
    <cofactor evidence="15">
        <name>Zn(2+)</name>
        <dbReference type="ChEBI" id="CHEBI:29105"/>
    </cofactor>
    <text evidence="15">Binds 1 zinc ion per subunit.</text>
</comment>
<dbReference type="GO" id="GO:0034039">
    <property type="term" value="F:8-oxo-7,8-dihydroguanine DNA N-glycosylase activity"/>
    <property type="evidence" value="ECO:0007669"/>
    <property type="project" value="TreeGrafter"/>
</dbReference>
<dbReference type="InterPro" id="IPR000214">
    <property type="entry name" value="Znf_DNA_glyclase/AP_lyase"/>
</dbReference>
<comment type="similarity">
    <text evidence="2 15">Belongs to the FPG family.</text>
</comment>
<feature type="domain" description="FPG-type" evidence="16">
    <location>
        <begin position="242"/>
        <end position="276"/>
    </location>
</feature>
<feature type="active site" description="Schiff-base intermediate with DNA" evidence="15">
    <location>
        <position position="4"/>
    </location>
</feature>
<evidence type="ECO:0000256" key="4">
    <source>
        <dbReference type="ARBA" id="ARBA00022723"/>
    </source>
</evidence>
<dbReference type="InterPro" id="IPR015886">
    <property type="entry name" value="H2TH_FPG"/>
</dbReference>
<dbReference type="Gene3D" id="1.10.8.50">
    <property type="match status" value="1"/>
</dbReference>
<feature type="active site" description="Proton donor" evidence="15">
    <location>
        <position position="5"/>
    </location>
</feature>
<evidence type="ECO:0000256" key="12">
    <source>
        <dbReference type="ARBA" id="ARBA00023268"/>
    </source>
</evidence>
<feature type="active site" description="Proton donor; for delta-elimination activity" evidence="15">
    <location>
        <position position="266"/>
    </location>
</feature>
<evidence type="ECO:0000256" key="11">
    <source>
        <dbReference type="ARBA" id="ARBA00023239"/>
    </source>
</evidence>
<keyword evidence="6 15" id="KW-0863">Zinc-finger</keyword>
<gene>
    <name evidence="15" type="primary">mutM</name>
    <name evidence="15" type="synonym">fpg</name>
    <name evidence="18" type="ORF">SAMN05660706_12934</name>
</gene>
<dbReference type="Pfam" id="PF01149">
    <property type="entry name" value="Fapy_DNA_glyco"/>
    <property type="match status" value="1"/>
</dbReference>
<evidence type="ECO:0000256" key="7">
    <source>
        <dbReference type="ARBA" id="ARBA00022801"/>
    </source>
</evidence>
<dbReference type="InterPro" id="IPR015887">
    <property type="entry name" value="DNA_glyclase_Znf_dom_DNA_BS"/>
</dbReference>
<dbReference type="EMBL" id="FOYM01000029">
    <property type="protein sequence ID" value="SFR13952.1"/>
    <property type="molecule type" value="Genomic_DNA"/>
</dbReference>
<comment type="catalytic activity">
    <reaction evidence="1 15">
        <text>Hydrolysis of DNA containing ring-opened 7-methylguanine residues, releasing 2,6-diamino-4-hydroxy-5-(N-methyl)formamidopyrimidine.</text>
        <dbReference type="EC" id="3.2.2.23"/>
    </reaction>
</comment>
<dbReference type="GO" id="GO:0003690">
    <property type="term" value="F:double-stranded DNA binding"/>
    <property type="evidence" value="ECO:0007669"/>
    <property type="project" value="UniProtKB-ARBA"/>
</dbReference>
<keyword evidence="4 15" id="KW-0479">Metal-binding</keyword>
<dbReference type="InterPro" id="IPR012319">
    <property type="entry name" value="FPG_cat"/>
</dbReference>
<dbReference type="SUPFAM" id="SSF57716">
    <property type="entry name" value="Glucocorticoid receptor-like (DNA-binding domain)"/>
    <property type="match status" value="1"/>
</dbReference>
<dbReference type="GO" id="GO:0003684">
    <property type="term" value="F:damaged DNA binding"/>
    <property type="evidence" value="ECO:0007669"/>
    <property type="project" value="InterPro"/>
</dbReference>
<feature type="binding site" evidence="15">
    <location>
        <position position="157"/>
    </location>
    <ligand>
        <name>DNA</name>
        <dbReference type="ChEBI" id="CHEBI:16991"/>
    </ligand>
</feature>